<dbReference type="RefSeq" id="XP_025357947.1">
    <property type="nucleotide sequence ID" value="XM_025495934.1"/>
</dbReference>
<dbReference type="Proteomes" id="UP000245771">
    <property type="component" value="Unassembled WGS sequence"/>
</dbReference>
<keyword evidence="2 8" id="KW-0813">Transport</keyword>
<dbReference type="GO" id="GO:0015031">
    <property type="term" value="P:protein transport"/>
    <property type="evidence" value="ECO:0007669"/>
    <property type="project" value="UniProtKB-KW"/>
</dbReference>
<comment type="function">
    <text evidence="8">Nonessential protein required for the fusion of transport vesicles derived from the endocytic pathway with the Golgi complex.</text>
</comment>
<name>A0A316VQ79_9BASI</name>
<feature type="non-terminal residue" evidence="9">
    <location>
        <position position="1"/>
    </location>
</feature>
<evidence type="ECO:0000313" key="10">
    <source>
        <dbReference type="Proteomes" id="UP000245771"/>
    </source>
</evidence>
<evidence type="ECO:0000256" key="3">
    <source>
        <dbReference type="ARBA" id="ARBA00022692"/>
    </source>
</evidence>
<evidence type="ECO:0000256" key="5">
    <source>
        <dbReference type="ARBA" id="ARBA00022989"/>
    </source>
</evidence>
<feature type="transmembrane region" description="Helical" evidence="8">
    <location>
        <begin position="75"/>
        <end position="95"/>
    </location>
</feature>
<evidence type="ECO:0000256" key="8">
    <source>
        <dbReference type="RuleBase" id="RU363111"/>
    </source>
</evidence>
<dbReference type="GeneID" id="37017715"/>
<evidence type="ECO:0000256" key="6">
    <source>
        <dbReference type="ARBA" id="ARBA00023136"/>
    </source>
</evidence>
<dbReference type="GO" id="GO:0016192">
    <property type="term" value="P:vesicle-mediated transport"/>
    <property type="evidence" value="ECO:0007669"/>
    <property type="project" value="InterPro"/>
</dbReference>
<proteinExistence type="inferred from homology"/>
<sequence length="166" mass="18326">ASGGSGPWMNIETSQVRAAATGDLTGEPSAFETFGFKFSRQERLTGFIACLGIGFVLSIVGTIMLFIGLTSVFAVLYSFGILISLIGTGFLVGFFRQLKLMFKPVRIVATLILIGAFVLVWVFAFVVKIAVLALICVVVLYLAYMWYTLSYIPFARDFVKRIFSRF</sequence>
<dbReference type="Pfam" id="PF04178">
    <property type="entry name" value="Got1"/>
    <property type="match status" value="1"/>
</dbReference>
<evidence type="ECO:0000256" key="1">
    <source>
        <dbReference type="ARBA" id="ARBA00004141"/>
    </source>
</evidence>
<comment type="subcellular location">
    <subcellularLocation>
        <location evidence="8">Golgi apparatus membrane</location>
        <topology evidence="8">Multi-pass membrane protein</topology>
    </subcellularLocation>
    <subcellularLocation>
        <location evidence="1">Membrane</location>
        <topology evidence="1">Multi-pass membrane protein</topology>
    </subcellularLocation>
</comment>
<keyword evidence="6 8" id="KW-0472">Membrane</keyword>
<feature type="non-terminal residue" evidence="9">
    <location>
        <position position="166"/>
    </location>
</feature>
<keyword evidence="5 8" id="KW-1133">Transmembrane helix</keyword>
<dbReference type="InParanoid" id="A0A316VQ79"/>
<evidence type="ECO:0000313" key="9">
    <source>
        <dbReference type="EMBL" id="PWN37645.1"/>
    </source>
</evidence>
<evidence type="ECO:0000256" key="2">
    <source>
        <dbReference type="ARBA" id="ARBA00022448"/>
    </source>
</evidence>
<keyword evidence="4 8" id="KW-0653">Protein transport</keyword>
<accession>A0A316VQ79</accession>
<keyword evidence="3 8" id="KW-0812">Transmembrane</keyword>
<dbReference type="EMBL" id="KZ819602">
    <property type="protein sequence ID" value="PWN37645.1"/>
    <property type="molecule type" value="Genomic_DNA"/>
</dbReference>
<gene>
    <name evidence="9" type="ORF">FA14DRAFT_111142</name>
</gene>
<feature type="transmembrane region" description="Helical" evidence="8">
    <location>
        <begin position="107"/>
        <end position="126"/>
    </location>
</feature>
<dbReference type="InterPro" id="IPR011691">
    <property type="entry name" value="Vesicle_transpt_SFT2"/>
</dbReference>
<feature type="transmembrane region" description="Helical" evidence="8">
    <location>
        <begin position="44"/>
        <end position="69"/>
    </location>
</feature>
<keyword evidence="8" id="KW-0333">Golgi apparatus</keyword>
<dbReference type="PANTHER" id="PTHR23137:SF6">
    <property type="entry name" value="VESICLE TRANSPORT PROTEIN"/>
    <property type="match status" value="1"/>
</dbReference>
<dbReference type="GO" id="GO:0000139">
    <property type="term" value="C:Golgi membrane"/>
    <property type="evidence" value="ECO:0007669"/>
    <property type="project" value="UniProtKB-SubCell"/>
</dbReference>
<dbReference type="OrthoDB" id="73614at2759"/>
<keyword evidence="10" id="KW-1185">Reference proteome</keyword>
<evidence type="ECO:0000256" key="4">
    <source>
        <dbReference type="ARBA" id="ARBA00022927"/>
    </source>
</evidence>
<dbReference type="PANTHER" id="PTHR23137">
    <property type="entry name" value="VESICLE TRANSPORT PROTEIN-RELATED"/>
    <property type="match status" value="1"/>
</dbReference>
<reference evidence="9 10" key="1">
    <citation type="journal article" date="2018" name="Mol. Biol. Evol.">
        <title>Broad Genomic Sampling Reveals a Smut Pathogenic Ancestry of the Fungal Clade Ustilaginomycotina.</title>
        <authorList>
            <person name="Kijpornyongpan T."/>
            <person name="Mondo S.J."/>
            <person name="Barry K."/>
            <person name="Sandor L."/>
            <person name="Lee J."/>
            <person name="Lipzen A."/>
            <person name="Pangilinan J."/>
            <person name="LaButti K."/>
            <person name="Hainaut M."/>
            <person name="Henrissat B."/>
            <person name="Grigoriev I.V."/>
            <person name="Spatafora J.W."/>
            <person name="Aime M.C."/>
        </authorList>
    </citation>
    <scope>NUCLEOTIDE SEQUENCE [LARGE SCALE GENOMIC DNA]</scope>
    <source>
        <strain evidence="9 10">MCA 3882</strain>
    </source>
</reference>
<dbReference type="AlphaFoldDB" id="A0A316VQ79"/>
<protein>
    <recommendedName>
        <fullName evidence="8">Protein transport protein SFT2</fullName>
    </recommendedName>
</protein>
<feature type="transmembrane region" description="Helical" evidence="8">
    <location>
        <begin position="132"/>
        <end position="155"/>
    </location>
</feature>
<evidence type="ECO:0000256" key="7">
    <source>
        <dbReference type="ARBA" id="ARBA00025800"/>
    </source>
</evidence>
<dbReference type="InterPro" id="IPR007305">
    <property type="entry name" value="Vesicle_transpt_Got1/SFT2"/>
</dbReference>
<dbReference type="STRING" id="1280837.A0A316VQ79"/>
<comment type="similarity">
    <text evidence="7 8">Belongs to the SFT2 family.</text>
</comment>
<organism evidence="9 10">
    <name type="scientific">Meira miltonrushii</name>
    <dbReference type="NCBI Taxonomy" id="1280837"/>
    <lineage>
        <taxon>Eukaryota</taxon>
        <taxon>Fungi</taxon>
        <taxon>Dikarya</taxon>
        <taxon>Basidiomycota</taxon>
        <taxon>Ustilaginomycotina</taxon>
        <taxon>Exobasidiomycetes</taxon>
        <taxon>Exobasidiales</taxon>
        <taxon>Brachybasidiaceae</taxon>
        <taxon>Meira</taxon>
    </lineage>
</organism>